<protein>
    <recommendedName>
        <fullName evidence="7">RRM domain-containing protein</fullName>
    </recommendedName>
</protein>
<dbReference type="InterPro" id="IPR012677">
    <property type="entry name" value="Nucleotide-bd_a/b_plait_sf"/>
</dbReference>
<dbReference type="InterPro" id="IPR011129">
    <property type="entry name" value="CSD"/>
</dbReference>
<dbReference type="PANTHER" id="PTHR23003">
    <property type="entry name" value="RNA RECOGNITION MOTIF RRM DOMAIN CONTAINING PROTEIN"/>
    <property type="match status" value="1"/>
</dbReference>
<feature type="domain" description="RRM" evidence="4">
    <location>
        <begin position="107"/>
        <end position="177"/>
    </location>
</feature>
<accession>A0A7S1ZB96</accession>
<proteinExistence type="predicted"/>
<dbReference type="GO" id="GO:1990904">
    <property type="term" value="C:ribonucleoprotein complex"/>
    <property type="evidence" value="ECO:0007669"/>
    <property type="project" value="TreeGrafter"/>
</dbReference>
<feature type="region of interest" description="Disordered" evidence="3">
    <location>
        <begin position="62"/>
        <end position="81"/>
    </location>
</feature>
<dbReference type="SUPFAM" id="SSF54928">
    <property type="entry name" value="RNA-binding domain, RBD"/>
    <property type="match status" value="1"/>
</dbReference>
<dbReference type="GO" id="GO:0003729">
    <property type="term" value="F:mRNA binding"/>
    <property type="evidence" value="ECO:0007669"/>
    <property type="project" value="TreeGrafter"/>
</dbReference>
<dbReference type="InterPro" id="IPR050374">
    <property type="entry name" value="RRT5_SRSF_SR"/>
</dbReference>
<evidence type="ECO:0000256" key="2">
    <source>
        <dbReference type="PROSITE-ProRule" id="PRU00176"/>
    </source>
</evidence>
<dbReference type="InterPro" id="IPR000504">
    <property type="entry name" value="RRM_dom"/>
</dbReference>
<dbReference type="EMBL" id="HBGO01012905">
    <property type="protein sequence ID" value="CAD9333595.1"/>
    <property type="molecule type" value="Transcribed_RNA"/>
</dbReference>
<reference evidence="6" key="1">
    <citation type="submission" date="2021-01" db="EMBL/GenBank/DDBJ databases">
        <authorList>
            <person name="Corre E."/>
            <person name="Pelletier E."/>
            <person name="Niang G."/>
            <person name="Scheremetjew M."/>
            <person name="Finn R."/>
            <person name="Kale V."/>
            <person name="Holt S."/>
            <person name="Cochrane G."/>
            <person name="Meng A."/>
            <person name="Brown T."/>
            <person name="Cohen L."/>
        </authorList>
    </citation>
    <scope>NUCLEOTIDE SEQUENCE</scope>
    <source>
        <strain evidence="6">Grunow 1884</strain>
    </source>
</reference>
<dbReference type="Pfam" id="PF00076">
    <property type="entry name" value="RRM_1"/>
    <property type="match status" value="1"/>
</dbReference>
<feature type="domain" description="CSD" evidence="5">
    <location>
        <begin position="3"/>
        <end position="78"/>
    </location>
</feature>
<evidence type="ECO:0000256" key="1">
    <source>
        <dbReference type="ARBA" id="ARBA00022884"/>
    </source>
</evidence>
<dbReference type="SUPFAM" id="SSF50249">
    <property type="entry name" value="Nucleic acid-binding proteins"/>
    <property type="match status" value="1"/>
</dbReference>
<evidence type="ECO:0000256" key="3">
    <source>
        <dbReference type="SAM" id="MobiDB-lite"/>
    </source>
</evidence>
<dbReference type="GO" id="GO:0005634">
    <property type="term" value="C:nucleus"/>
    <property type="evidence" value="ECO:0007669"/>
    <property type="project" value="TreeGrafter"/>
</dbReference>
<evidence type="ECO:0000259" key="4">
    <source>
        <dbReference type="PROSITE" id="PS50102"/>
    </source>
</evidence>
<dbReference type="SMART" id="SM00357">
    <property type="entry name" value="CSP"/>
    <property type="match status" value="1"/>
</dbReference>
<evidence type="ECO:0008006" key="7">
    <source>
        <dbReference type="Google" id="ProtNLM"/>
    </source>
</evidence>
<dbReference type="InterPro" id="IPR002059">
    <property type="entry name" value="CSP_DNA-bd"/>
</dbReference>
<dbReference type="PROSITE" id="PS51857">
    <property type="entry name" value="CSD_2"/>
    <property type="match status" value="1"/>
</dbReference>
<dbReference type="PANTHER" id="PTHR23003:SF3">
    <property type="entry name" value="FI21236P1-RELATED"/>
    <property type="match status" value="1"/>
</dbReference>
<dbReference type="Pfam" id="PF00313">
    <property type="entry name" value="CSD"/>
    <property type="match status" value="1"/>
</dbReference>
<dbReference type="Gene3D" id="3.30.70.330">
    <property type="match status" value="1"/>
</dbReference>
<dbReference type="GO" id="GO:0005737">
    <property type="term" value="C:cytoplasm"/>
    <property type="evidence" value="ECO:0007669"/>
    <property type="project" value="TreeGrafter"/>
</dbReference>
<name>A0A7S1ZB96_TRICV</name>
<evidence type="ECO:0000259" key="5">
    <source>
        <dbReference type="PROSITE" id="PS51857"/>
    </source>
</evidence>
<dbReference type="PROSITE" id="PS50102">
    <property type="entry name" value="RRM"/>
    <property type="match status" value="1"/>
</dbReference>
<gene>
    <name evidence="6" type="ORF">OSIN01602_LOCUS7189</name>
</gene>
<sequence length="179" mass="19631">MSRQTGIVAKWLNHRGIGFITPDGQDSEVGKDLLVHYSNVKQETADGFKSLAEGSAVEFETMEDPKNPGKMVATNVTGPDGVDCEKRSRKFIRRSDGEGGQQAPAGCQLFVGNLSEDTNWKELKDYFKQCGDVRRADVKNGFGIIRYANAEDAQSAIERLNGADFQGSALEVRLDKKAN</sequence>
<dbReference type="InterPro" id="IPR035979">
    <property type="entry name" value="RBD_domain_sf"/>
</dbReference>
<evidence type="ECO:0000313" key="6">
    <source>
        <dbReference type="EMBL" id="CAD9333595.1"/>
    </source>
</evidence>
<dbReference type="InterPro" id="IPR012340">
    <property type="entry name" value="NA-bd_OB-fold"/>
</dbReference>
<dbReference type="SMART" id="SM00360">
    <property type="entry name" value="RRM"/>
    <property type="match status" value="1"/>
</dbReference>
<dbReference type="AlphaFoldDB" id="A0A7S1ZB96"/>
<organism evidence="6">
    <name type="scientific">Trieres chinensis</name>
    <name type="common">Marine centric diatom</name>
    <name type="synonym">Odontella sinensis</name>
    <dbReference type="NCBI Taxonomy" id="1514140"/>
    <lineage>
        <taxon>Eukaryota</taxon>
        <taxon>Sar</taxon>
        <taxon>Stramenopiles</taxon>
        <taxon>Ochrophyta</taxon>
        <taxon>Bacillariophyta</taxon>
        <taxon>Mediophyceae</taxon>
        <taxon>Biddulphiophycidae</taxon>
        <taxon>Eupodiscales</taxon>
        <taxon>Parodontellaceae</taxon>
        <taxon>Trieres</taxon>
    </lineage>
</organism>
<keyword evidence="1 2" id="KW-0694">RNA-binding</keyword>
<dbReference type="Gene3D" id="2.40.50.140">
    <property type="entry name" value="Nucleic acid-binding proteins"/>
    <property type="match status" value="1"/>
</dbReference>